<name>A0A6A5BKG3_NAEFO</name>
<dbReference type="InterPro" id="IPR003661">
    <property type="entry name" value="HisK_dim/P_dom"/>
</dbReference>
<dbReference type="SMART" id="SM00388">
    <property type="entry name" value="HisKA"/>
    <property type="match status" value="1"/>
</dbReference>
<feature type="domain" description="Histidine kinase" evidence="9">
    <location>
        <begin position="285"/>
        <end position="524"/>
    </location>
</feature>
<dbReference type="CDD" id="cd17546">
    <property type="entry name" value="REC_hyHK_CKI1_RcsC-like"/>
    <property type="match status" value="1"/>
</dbReference>
<comment type="catalytic activity">
    <reaction evidence="1">
        <text>ATP + protein L-histidine = ADP + protein N-phospho-L-histidine.</text>
        <dbReference type="EC" id="2.7.13.3"/>
    </reaction>
</comment>
<keyword evidence="12" id="KW-1185">Reference proteome</keyword>
<dbReference type="SUPFAM" id="SSF47384">
    <property type="entry name" value="Homodimeric domain of signal transducing histidine kinase"/>
    <property type="match status" value="1"/>
</dbReference>
<feature type="domain" description="Response regulatory" evidence="10">
    <location>
        <begin position="550"/>
        <end position="665"/>
    </location>
</feature>
<dbReference type="PROSITE" id="PS50109">
    <property type="entry name" value="HIS_KIN"/>
    <property type="match status" value="1"/>
</dbReference>
<dbReference type="GO" id="GO:0000155">
    <property type="term" value="F:phosphorelay sensor kinase activity"/>
    <property type="evidence" value="ECO:0007669"/>
    <property type="project" value="InterPro"/>
</dbReference>
<feature type="transmembrane region" description="Helical" evidence="8">
    <location>
        <begin position="238"/>
        <end position="258"/>
    </location>
</feature>
<evidence type="ECO:0000256" key="7">
    <source>
        <dbReference type="SAM" id="MobiDB-lite"/>
    </source>
</evidence>
<dbReference type="InterPro" id="IPR001789">
    <property type="entry name" value="Sig_transdc_resp-reg_receiver"/>
</dbReference>
<dbReference type="CDD" id="cd00075">
    <property type="entry name" value="HATPase"/>
    <property type="match status" value="1"/>
</dbReference>
<keyword evidence="3 6" id="KW-0597">Phosphoprotein</keyword>
<dbReference type="OrthoDB" id="60033at2759"/>
<dbReference type="RefSeq" id="XP_044559564.1">
    <property type="nucleotide sequence ID" value="XM_044709948.1"/>
</dbReference>
<keyword evidence="4" id="KW-0808">Transferase</keyword>
<dbReference type="InterPro" id="IPR005467">
    <property type="entry name" value="His_kinase_dom"/>
</dbReference>
<dbReference type="InterPro" id="IPR036097">
    <property type="entry name" value="HisK_dim/P_sf"/>
</dbReference>
<protein>
    <recommendedName>
        <fullName evidence="2">histidine kinase</fullName>
        <ecNumber evidence="2">2.7.13.3</ecNumber>
    </recommendedName>
</protein>
<dbReference type="PRINTS" id="PR00344">
    <property type="entry name" value="BCTRLSENSOR"/>
</dbReference>
<keyword evidence="8" id="KW-0812">Transmembrane</keyword>
<dbReference type="SMART" id="SM00448">
    <property type="entry name" value="REC"/>
    <property type="match status" value="1"/>
</dbReference>
<dbReference type="AlphaFoldDB" id="A0A6A5BKG3"/>
<dbReference type="Gene3D" id="3.30.565.10">
    <property type="entry name" value="Histidine kinase-like ATPase, C-terminal domain"/>
    <property type="match status" value="1"/>
</dbReference>
<dbReference type="VEuPathDB" id="AmoebaDB:NfTy_076610"/>
<dbReference type="EC" id="2.7.13.3" evidence="2"/>
<dbReference type="InterPro" id="IPR003594">
    <property type="entry name" value="HATPase_dom"/>
</dbReference>
<dbReference type="SMART" id="SM00387">
    <property type="entry name" value="HATPase_c"/>
    <property type="match status" value="1"/>
</dbReference>
<dbReference type="SUPFAM" id="SSF55874">
    <property type="entry name" value="ATPase domain of HSP90 chaperone/DNA topoisomerase II/histidine kinase"/>
    <property type="match status" value="1"/>
</dbReference>
<evidence type="ECO:0000313" key="11">
    <source>
        <dbReference type="EMBL" id="KAF0974851.1"/>
    </source>
</evidence>
<sequence length="668" mass="75653">MTSEDHHHSATKHTNSRKSLECQQHSTEKHNHALNTCTSSKLANNALFKQAFCDDDDDDDVLRNILNETSSESSKDFLSKITRNWILSTTCTAILPYAVTIQFSMMFLFSLKYLSWISSLILFSTFVLGLPILFKYRSITSGDNTVPTEEIYKQEKTFIKIALVLFIIRFILLRQHKILLIPYFFLFVMQTTKFTRHSVKWSLVPTYIACVLFVLDFICNICWQGWHDNTIRVLTEDVSLIMATFLFGFSTITTGIDLRSKVRSLEQTSKQLEEALNTKQTFLRHISHEFRTPCLSSLGSVELLKETSLTDYQRDLVETIASADGILLNLIEDILTLAKIEHEKKLEEKEEIVDTSKYVQEFSLGHCVKMIGNIIKSYSTQFNVNVLVKIDDVTKDIVVRANQTRIHQIISNLMTNAVKASKSGDDVELICETNCNEKKLVNGVMEQDVIFKVKDRGVGIPKEKQQVIFEPFSQLHNVNESIYPSSGLGLNTVLHNVTSMRGTIHLESEVGKEDRVRSRLFPKKQLSAQANYLKLFASAEQTISSKSNAKIIVADDNAINRKVIVKLIESLGFDADAVCDGKQLIEHIDGKRHKLVITDINMPNLNGIEATRIIRERFKDKIKVVALTGDALACTPQSLPPSLFDSVIVKPCHKATLKQCIDSISFED</sequence>
<dbReference type="PANTHER" id="PTHR43047">
    <property type="entry name" value="TWO-COMPONENT HISTIDINE PROTEIN KINASE"/>
    <property type="match status" value="1"/>
</dbReference>
<keyword evidence="5" id="KW-0418">Kinase</keyword>
<dbReference type="SUPFAM" id="SSF52172">
    <property type="entry name" value="CheY-like"/>
    <property type="match status" value="1"/>
</dbReference>
<evidence type="ECO:0000256" key="8">
    <source>
        <dbReference type="SAM" id="Phobius"/>
    </source>
</evidence>
<dbReference type="Gene3D" id="3.40.50.2300">
    <property type="match status" value="1"/>
</dbReference>
<dbReference type="Pfam" id="PF02518">
    <property type="entry name" value="HATPase_c"/>
    <property type="match status" value="1"/>
</dbReference>
<dbReference type="Pfam" id="PF00072">
    <property type="entry name" value="Response_reg"/>
    <property type="match status" value="1"/>
</dbReference>
<gene>
    <name evidence="11" type="ORF">FDP41_006325</name>
</gene>
<evidence type="ECO:0000313" key="12">
    <source>
        <dbReference type="Proteomes" id="UP000444721"/>
    </source>
</evidence>
<dbReference type="EMBL" id="VFQX01000051">
    <property type="protein sequence ID" value="KAF0974851.1"/>
    <property type="molecule type" value="Genomic_DNA"/>
</dbReference>
<dbReference type="InterPro" id="IPR011006">
    <property type="entry name" value="CheY-like_superfamily"/>
</dbReference>
<evidence type="ECO:0000259" key="10">
    <source>
        <dbReference type="PROSITE" id="PS50110"/>
    </source>
</evidence>
<organism evidence="11 12">
    <name type="scientific">Naegleria fowleri</name>
    <name type="common">Brain eating amoeba</name>
    <dbReference type="NCBI Taxonomy" id="5763"/>
    <lineage>
        <taxon>Eukaryota</taxon>
        <taxon>Discoba</taxon>
        <taxon>Heterolobosea</taxon>
        <taxon>Tetramitia</taxon>
        <taxon>Eutetramitia</taxon>
        <taxon>Vahlkampfiidae</taxon>
        <taxon>Naegleria</taxon>
    </lineage>
</organism>
<comment type="caution">
    <text evidence="11">The sequence shown here is derived from an EMBL/GenBank/DDBJ whole genome shotgun (WGS) entry which is preliminary data.</text>
</comment>
<dbReference type="VEuPathDB" id="AmoebaDB:FDP41_006325"/>
<evidence type="ECO:0000256" key="5">
    <source>
        <dbReference type="ARBA" id="ARBA00022777"/>
    </source>
</evidence>
<keyword evidence="8" id="KW-1133">Transmembrane helix</keyword>
<evidence type="ECO:0000256" key="6">
    <source>
        <dbReference type="PROSITE-ProRule" id="PRU00169"/>
    </source>
</evidence>
<dbReference type="InterPro" id="IPR004358">
    <property type="entry name" value="Sig_transdc_His_kin-like_C"/>
</dbReference>
<dbReference type="Pfam" id="PF00512">
    <property type="entry name" value="HisKA"/>
    <property type="match status" value="1"/>
</dbReference>
<feature type="transmembrane region" description="Helical" evidence="8">
    <location>
        <begin position="207"/>
        <end position="226"/>
    </location>
</feature>
<evidence type="ECO:0000256" key="1">
    <source>
        <dbReference type="ARBA" id="ARBA00000085"/>
    </source>
</evidence>
<dbReference type="Proteomes" id="UP000444721">
    <property type="component" value="Unassembled WGS sequence"/>
</dbReference>
<dbReference type="CDD" id="cd00082">
    <property type="entry name" value="HisKA"/>
    <property type="match status" value="1"/>
</dbReference>
<accession>A0A6A5BKG3</accession>
<dbReference type="PROSITE" id="PS50110">
    <property type="entry name" value="RESPONSE_REGULATORY"/>
    <property type="match status" value="1"/>
</dbReference>
<evidence type="ECO:0000256" key="3">
    <source>
        <dbReference type="ARBA" id="ARBA00022553"/>
    </source>
</evidence>
<feature type="region of interest" description="Disordered" evidence="7">
    <location>
        <begin position="1"/>
        <end position="25"/>
    </location>
</feature>
<dbReference type="Gene3D" id="1.10.287.130">
    <property type="match status" value="1"/>
</dbReference>
<dbReference type="GeneID" id="68113543"/>
<proteinExistence type="predicted"/>
<evidence type="ECO:0000259" key="9">
    <source>
        <dbReference type="PROSITE" id="PS50109"/>
    </source>
</evidence>
<evidence type="ECO:0000256" key="4">
    <source>
        <dbReference type="ARBA" id="ARBA00022679"/>
    </source>
</evidence>
<keyword evidence="8" id="KW-0472">Membrane</keyword>
<feature type="transmembrane region" description="Helical" evidence="8">
    <location>
        <begin position="85"/>
        <end position="107"/>
    </location>
</feature>
<evidence type="ECO:0000256" key="2">
    <source>
        <dbReference type="ARBA" id="ARBA00012438"/>
    </source>
</evidence>
<reference evidence="11 12" key="1">
    <citation type="journal article" date="2019" name="Sci. Rep.">
        <title>Nanopore sequencing improves the draft genome of the human pathogenic amoeba Naegleria fowleri.</title>
        <authorList>
            <person name="Liechti N."/>
            <person name="Schurch N."/>
            <person name="Bruggmann R."/>
            <person name="Wittwer M."/>
        </authorList>
    </citation>
    <scope>NUCLEOTIDE SEQUENCE [LARGE SCALE GENOMIC DNA]</scope>
    <source>
        <strain evidence="11 12">ATCC 30894</strain>
    </source>
</reference>
<feature type="transmembrane region" description="Helical" evidence="8">
    <location>
        <begin position="113"/>
        <end position="136"/>
    </location>
</feature>
<dbReference type="VEuPathDB" id="AmoebaDB:NF0089630"/>
<dbReference type="InterPro" id="IPR036890">
    <property type="entry name" value="HATPase_C_sf"/>
</dbReference>
<feature type="modified residue" description="4-aspartylphosphate" evidence="6">
    <location>
        <position position="599"/>
    </location>
</feature>